<organism evidence="5 6">
    <name type="scientific">Ciona savignyi</name>
    <name type="common">Pacific transparent sea squirt</name>
    <dbReference type="NCBI Taxonomy" id="51511"/>
    <lineage>
        <taxon>Eukaryota</taxon>
        <taxon>Metazoa</taxon>
        <taxon>Chordata</taxon>
        <taxon>Tunicata</taxon>
        <taxon>Ascidiacea</taxon>
        <taxon>Phlebobranchia</taxon>
        <taxon>Cionidae</taxon>
        <taxon>Ciona</taxon>
    </lineage>
</organism>
<proteinExistence type="inferred from homology"/>
<dbReference type="SUPFAM" id="SSF50978">
    <property type="entry name" value="WD40 repeat-like"/>
    <property type="match status" value="1"/>
</dbReference>
<keyword evidence="2 4" id="KW-0853">WD repeat</keyword>
<dbReference type="FunCoup" id="H2ZE67">
    <property type="interactions" value="109"/>
</dbReference>
<dbReference type="eggNOG" id="KOG0649">
    <property type="taxonomic scope" value="Eukaryota"/>
</dbReference>
<dbReference type="PROSITE" id="PS50294">
    <property type="entry name" value="WD_REPEATS_REGION"/>
    <property type="match status" value="1"/>
</dbReference>
<evidence type="ECO:0000256" key="4">
    <source>
        <dbReference type="PROSITE-ProRule" id="PRU00221"/>
    </source>
</evidence>
<dbReference type="InterPro" id="IPR001680">
    <property type="entry name" value="WD40_rpt"/>
</dbReference>
<evidence type="ECO:0000313" key="5">
    <source>
        <dbReference type="Ensembl" id="ENSCSAVP00000015883.1"/>
    </source>
</evidence>
<reference evidence="6" key="1">
    <citation type="submission" date="2003-08" db="EMBL/GenBank/DDBJ databases">
        <authorList>
            <person name="Birren B."/>
            <person name="Nusbaum C."/>
            <person name="Abebe A."/>
            <person name="Abouelleil A."/>
            <person name="Adekoya E."/>
            <person name="Ait-zahra M."/>
            <person name="Allen N."/>
            <person name="Allen T."/>
            <person name="An P."/>
            <person name="Anderson M."/>
            <person name="Anderson S."/>
            <person name="Arachchi H."/>
            <person name="Armbruster J."/>
            <person name="Bachantsang P."/>
            <person name="Baldwin J."/>
            <person name="Barry A."/>
            <person name="Bayul T."/>
            <person name="Blitshsteyn B."/>
            <person name="Bloom T."/>
            <person name="Blye J."/>
            <person name="Boguslavskiy L."/>
            <person name="Borowsky M."/>
            <person name="Boukhgalter B."/>
            <person name="Brunache A."/>
            <person name="Butler J."/>
            <person name="Calixte N."/>
            <person name="Calvo S."/>
            <person name="Camarata J."/>
            <person name="Campo K."/>
            <person name="Chang J."/>
            <person name="Cheshatsang Y."/>
            <person name="Citroen M."/>
            <person name="Collymore A."/>
            <person name="Considine T."/>
            <person name="Cook A."/>
            <person name="Cooke P."/>
            <person name="Corum B."/>
            <person name="Cuomo C."/>
            <person name="David R."/>
            <person name="Dawoe T."/>
            <person name="Degray S."/>
            <person name="Dodge S."/>
            <person name="Dooley K."/>
            <person name="Dorje P."/>
            <person name="Dorjee K."/>
            <person name="Dorris L."/>
            <person name="Duffey N."/>
            <person name="Dupes A."/>
            <person name="Elkins T."/>
            <person name="Engels R."/>
            <person name="Erickson J."/>
            <person name="Farina A."/>
            <person name="Faro S."/>
            <person name="Ferreira P."/>
            <person name="Fischer H."/>
            <person name="Fitzgerald M."/>
            <person name="Foley K."/>
            <person name="Gage D."/>
            <person name="Galagan J."/>
            <person name="Gearin G."/>
            <person name="Gnerre S."/>
            <person name="Gnirke A."/>
            <person name="Goyette A."/>
            <person name="Graham J."/>
            <person name="Grandbois E."/>
            <person name="Gyaltsen K."/>
            <person name="Hafez N."/>
            <person name="Hagopian D."/>
            <person name="Hagos B."/>
            <person name="Hall J."/>
            <person name="Hatcher B."/>
            <person name="Heller A."/>
            <person name="Higgins H."/>
            <person name="Honan T."/>
            <person name="Horn A."/>
            <person name="Houde N."/>
            <person name="Hughes L."/>
            <person name="Hulme W."/>
            <person name="Husby E."/>
            <person name="Iliev I."/>
            <person name="Jaffe D."/>
            <person name="Jones C."/>
            <person name="Kamal M."/>
            <person name="Kamat A."/>
            <person name="Kamvysselis M."/>
            <person name="Karlsson E."/>
            <person name="Kells C."/>
            <person name="Kieu A."/>
            <person name="Kisner P."/>
            <person name="Kodira C."/>
            <person name="Kulbokas E."/>
            <person name="Labutti K."/>
            <person name="Lama D."/>
            <person name="Landers T."/>
            <person name="Leger J."/>
            <person name="Levine S."/>
            <person name="Lewis D."/>
            <person name="Lewis T."/>
            <person name="Lindblad-toh K."/>
            <person name="Liu X."/>
            <person name="Lokyitsang T."/>
            <person name="Lokyitsang Y."/>
            <person name="Lucien O."/>
            <person name="Lui A."/>
            <person name="Ma L.J."/>
            <person name="Mabbitt R."/>
            <person name="Macdonald J."/>
            <person name="Maclean C."/>
            <person name="Major J."/>
            <person name="Manning J."/>
            <person name="Marabella R."/>
            <person name="Maru K."/>
            <person name="Matthews C."/>
            <person name="Mauceli E."/>
            <person name="Mccarthy M."/>
            <person name="Mcdonough S."/>
            <person name="Mcghee T."/>
            <person name="Meldrim J."/>
            <person name="Meneus L."/>
            <person name="Mesirov J."/>
            <person name="Mihalev A."/>
            <person name="Mihova T."/>
            <person name="Mikkelsen T."/>
            <person name="Mlenga V."/>
            <person name="Moru K."/>
            <person name="Mozes J."/>
            <person name="Mulrain L."/>
            <person name="Munson G."/>
            <person name="Naylor J."/>
            <person name="Newes C."/>
            <person name="Nguyen C."/>
            <person name="Nguyen N."/>
            <person name="Nguyen T."/>
            <person name="Nicol R."/>
            <person name="Nielsen C."/>
            <person name="Nizzari M."/>
            <person name="Norbu C."/>
            <person name="Norbu N."/>
            <person name="O'donnell P."/>
            <person name="Okoawo O."/>
            <person name="O'leary S."/>
            <person name="Omotosho B."/>
            <person name="O'neill K."/>
            <person name="Osman S."/>
            <person name="Parker S."/>
            <person name="Perrin D."/>
            <person name="Phunkhang P."/>
            <person name="Piqani B."/>
            <person name="Purcell S."/>
            <person name="Rachupka T."/>
            <person name="Ramasamy U."/>
            <person name="Rameau R."/>
            <person name="Ray V."/>
            <person name="Raymond C."/>
            <person name="Retta R."/>
            <person name="Richardson S."/>
            <person name="Rise C."/>
            <person name="Rodriguez J."/>
            <person name="Rogers J."/>
            <person name="Rogov P."/>
            <person name="Rutman M."/>
            <person name="Schupbach R."/>
            <person name="Seaman C."/>
            <person name="Settipalli S."/>
            <person name="Sharpe T."/>
            <person name="Sheridan J."/>
            <person name="Sherpa N."/>
            <person name="Shi J."/>
            <person name="Smirnov S."/>
            <person name="Smith C."/>
            <person name="Sougnez C."/>
            <person name="Spencer B."/>
            <person name="Stalker J."/>
            <person name="Stange-thomann N."/>
            <person name="Stavropoulos S."/>
            <person name="Stetson K."/>
            <person name="Stone C."/>
            <person name="Stone S."/>
            <person name="Stubbs M."/>
            <person name="Talamas J."/>
            <person name="Tchuinga P."/>
            <person name="Tenzing P."/>
            <person name="Tesfaye S."/>
            <person name="Theodore J."/>
            <person name="Thoulutsang Y."/>
            <person name="Topham K."/>
            <person name="Towey S."/>
            <person name="Tsamla T."/>
            <person name="Tsomo N."/>
            <person name="Vallee D."/>
            <person name="Vassiliev H."/>
            <person name="Venkataraman V."/>
            <person name="Vinson J."/>
            <person name="Vo A."/>
            <person name="Wade C."/>
            <person name="Wang S."/>
            <person name="Wangchuk T."/>
            <person name="Wangdi T."/>
            <person name="Whittaker C."/>
            <person name="Wilkinson J."/>
            <person name="Wu Y."/>
            <person name="Wyman D."/>
            <person name="Yadav S."/>
            <person name="Yang S."/>
            <person name="Yang X."/>
            <person name="Yeager S."/>
            <person name="Yee E."/>
            <person name="Young G."/>
            <person name="Zainoun J."/>
            <person name="Zembeck L."/>
            <person name="Zimmer A."/>
            <person name="Zody M."/>
            <person name="Lander E."/>
        </authorList>
    </citation>
    <scope>NUCLEOTIDE SEQUENCE [LARGE SCALE GENOMIC DNA]</scope>
</reference>
<dbReference type="PANTHER" id="PTHR44411">
    <property type="entry name" value="THO COMPLEX SUBUNIT 6 HOMOLOG"/>
    <property type="match status" value="1"/>
</dbReference>
<dbReference type="Gene3D" id="2.130.10.10">
    <property type="entry name" value="YVTN repeat-like/Quinoprotein amine dehydrogenase"/>
    <property type="match status" value="2"/>
</dbReference>
<dbReference type="Proteomes" id="UP000007875">
    <property type="component" value="Unassembled WGS sequence"/>
</dbReference>
<name>H2ZE67_CIOSA</name>
<reference evidence="5" key="3">
    <citation type="submission" date="2025-09" db="UniProtKB">
        <authorList>
            <consortium name="Ensembl"/>
        </authorList>
    </citation>
    <scope>IDENTIFICATION</scope>
</reference>
<feature type="repeat" description="WD" evidence="4">
    <location>
        <begin position="144"/>
        <end position="183"/>
    </location>
</feature>
<dbReference type="HOGENOM" id="CLU_060667_0_0_1"/>
<dbReference type="PROSITE" id="PS00678">
    <property type="entry name" value="WD_REPEATS_1"/>
    <property type="match status" value="1"/>
</dbReference>
<dbReference type="SMART" id="SM00320">
    <property type="entry name" value="WD40"/>
    <property type="match status" value="5"/>
</dbReference>
<dbReference type="InParanoid" id="H2ZE67"/>
<dbReference type="PROSITE" id="PS50082">
    <property type="entry name" value="WD_REPEATS_2"/>
    <property type="match status" value="1"/>
</dbReference>
<accession>H2ZE67</accession>
<dbReference type="Ensembl" id="ENSCSAVT00000016062.1">
    <property type="protein sequence ID" value="ENSCSAVP00000015883.1"/>
    <property type="gene ID" value="ENSCSAVG00000009339.1"/>
</dbReference>
<dbReference type="InterPro" id="IPR036322">
    <property type="entry name" value="WD40_repeat_dom_sf"/>
</dbReference>
<dbReference type="InterPro" id="IPR019775">
    <property type="entry name" value="WD40_repeat_CS"/>
</dbReference>
<dbReference type="GeneTree" id="ENSGT00390000015278"/>
<evidence type="ECO:0000256" key="1">
    <source>
        <dbReference type="ARBA" id="ARBA00009728"/>
    </source>
</evidence>
<dbReference type="InterPro" id="IPR042626">
    <property type="entry name" value="THOC6"/>
</dbReference>
<evidence type="ECO:0000256" key="2">
    <source>
        <dbReference type="ARBA" id="ARBA00022574"/>
    </source>
</evidence>
<protein>
    <submittedName>
        <fullName evidence="5">Uncharacterized protein</fullName>
    </submittedName>
</protein>
<dbReference type="GO" id="GO:0006406">
    <property type="term" value="P:mRNA export from nucleus"/>
    <property type="evidence" value="ECO:0007669"/>
    <property type="project" value="TreeGrafter"/>
</dbReference>
<dbReference type="PANTHER" id="PTHR44411:SF1">
    <property type="entry name" value="THO COMPLEX SUBUNIT 6 HOMOLOG"/>
    <property type="match status" value="1"/>
</dbReference>
<dbReference type="GO" id="GO:0000347">
    <property type="term" value="C:THO complex"/>
    <property type="evidence" value="ECO:0007669"/>
    <property type="project" value="TreeGrafter"/>
</dbReference>
<dbReference type="Pfam" id="PF00400">
    <property type="entry name" value="WD40"/>
    <property type="match status" value="1"/>
</dbReference>
<comment type="similarity">
    <text evidence="1">Belongs to the WD repeat THOC6 family.</text>
</comment>
<keyword evidence="3" id="KW-0677">Repeat</keyword>
<dbReference type="AlphaFoldDB" id="H2ZE67"/>
<reference evidence="5" key="2">
    <citation type="submission" date="2025-08" db="UniProtKB">
        <authorList>
            <consortium name="Ensembl"/>
        </authorList>
    </citation>
    <scope>IDENTIFICATION</scope>
</reference>
<evidence type="ECO:0000313" key="6">
    <source>
        <dbReference type="Proteomes" id="UP000007875"/>
    </source>
</evidence>
<dbReference type="OMA" id="FTEDWLL"/>
<keyword evidence="6" id="KW-1185">Reference proteome</keyword>
<dbReference type="STRING" id="51511.ENSCSAVP00000015883"/>
<sequence length="326" mass="36039">MDKKQLLHTTIYATAYSSCGTYLACGDNYGQIAVFNITEAVEAHSLKSTPYVVFQAHTGAIHALVTSGKYLISAGFGPINGWKWSDIRNKRPSKSFTLKDLQTNENESYNCVNYANKDSSIYTGADNGITYKWDINTLKCKGRFSGHTDYIHDLDTGSNTLITASEDGTVKLWDTRTATCTNTISPCKNKQLNRPEFGQWISSVALDESGEWLVCGGSAQPSLWHLRSKSMATVLETSDKSYTPNKLMFQDDEIISAGNKSIIYRWNVNGEKKAEIPCSINRVFSLSFKQLFGSVSNSLPLIASGNSYKLSLFTNLGYEGKLLSIV</sequence>
<dbReference type="InterPro" id="IPR015943">
    <property type="entry name" value="WD40/YVTN_repeat-like_dom_sf"/>
</dbReference>
<evidence type="ECO:0000256" key="3">
    <source>
        <dbReference type="ARBA" id="ARBA00022737"/>
    </source>
</evidence>
<dbReference type="GO" id="GO:0000346">
    <property type="term" value="C:transcription export complex"/>
    <property type="evidence" value="ECO:0007669"/>
    <property type="project" value="TreeGrafter"/>
</dbReference>